<dbReference type="OrthoDB" id="1524783at2"/>
<protein>
    <submittedName>
        <fullName evidence="1">Replication protein</fullName>
    </submittedName>
</protein>
<sequence>MALPPEKLAQLKAAQKAAENQELEQSKEIINAQDIGYTSKLFVQALFPYRKTDEEKRVIETSQGRIVVYADGGLPYGKYPRLIMAYIITRAVENAGKLKAGKIDFEQAVRIPLGHSMNHFLQAIGVTGRGTGGATGNLANIREQLLRLADARVTVKEDDGVRARGKHTQIMDEWDLWFDARDPNQGSFIESYIKLTPQFFQHIIEAPIPIDLAVLRQLTKPRSMDIYIWLTVKQFWLSKNNRDSYLFTWDMMAQSFATKELVSGQDWVNFRNEIKKAIHDVQAVWPNCGIKADLEGVTVTKTSPSVEKKPPRPQLD</sequence>
<dbReference type="AlphaFoldDB" id="A0A177ILS5"/>
<dbReference type="Pfam" id="PF04796">
    <property type="entry name" value="RepA_C"/>
    <property type="match status" value="1"/>
</dbReference>
<gene>
    <name evidence="1" type="ORF">AYJ05_11520</name>
</gene>
<dbReference type="EMBL" id="LSTQ01000011">
    <property type="protein sequence ID" value="OAH29782.1"/>
    <property type="molecule type" value="Genomic_DNA"/>
</dbReference>
<evidence type="ECO:0000313" key="1">
    <source>
        <dbReference type="EMBL" id="OAH29782.1"/>
    </source>
</evidence>
<name>A0A177ILS5_9CORY</name>
<dbReference type="RefSeq" id="WP_066839326.1">
    <property type="nucleotide sequence ID" value="NZ_LSTQ01000011.1"/>
</dbReference>
<accession>A0A177ILS5</accession>
<dbReference type="InterPro" id="IPR006881">
    <property type="entry name" value="RepA_C"/>
</dbReference>
<proteinExistence type="predicted"/>
<organism evidence="1 2">
    <name type="scientific">Corynebacterium stationis</name>
    <dbReference type="NCBI Taxonomy" id="1705"/>
    <lineage>
        <taxon>Bacteria</taxon>
        <taxon>Bacillati</taxon>
        <taxon>Actinomycetota</taxon>
        <taxon>Actinomycetes</taxon>
        <taxon>Mycobacteriales</taxon>
        <taxon>Corynebacteriaceae</taxon>
        <taxon>Corynebacterium</taxon>
    </lineage>
</organism>
<dbReference type="Proteomes" id="UP000076947">
    <property type="component" value="Unassembled WGS sequence"/>
</dbReference>
<keyword evidence="2" id="KW-1185">Reference proteome</keyword>
<comment type="caution">
    <text evidence="1">The sequence shown here is derived from an EMBL/GenBank/DDBJ whole genome shotgun (WGS) entry which is preliminary data.</text>
</comment>
<evidence type="ECO:0000313" key="2">
    <source>
        <dbReference type="Proteomes" id="UP000076947"/>
    </source>
</evidence>
<reference evidence="2" key="1">
    <citation type="submission" date="2016-02" db="EMBL/GenBank/DDBJ databases">
        <authorList>
            <person name="Kaur G."/>
            <person name="Nair G.R."/>
            <person name="Mayilraj S."/>
        </authorList>
    </citation>
    <scope>NUCLEOTIDE SEQUENCE [LARGE SCALE GENOMIC DNA]</scope>
    <source>
        <strain evidence="2">GA-15</strain>
    </source>
</reference>